<dbReference type="EMBL" id="CP033004">
    <property type="protein sequence ID" value="QCI23538.1"/>
    <property type="molecule type" value="Genomic_DNA"/>
</dbReference>
<dbReference type="RefSeq" id="WP_158336746.1">
    <property type="nucleotide sequence ID" value="NZ_CP033004.1"/>
</dbReference>
<accession>A0A4D6YBV7</accession>
<dbReference type="AlphaFoldDB" id="A0A4D6YBV7"/>
<gene>
    <name evidence="1" type="ORF">D9V73_02790</name>
</gene>
<name>A0A4D6YBV7_BUCMH</name>
<dbReference type="Proteomes" id="UP000298566">
    <property type="component" value="Chromosome"/>
</dbReference>
<reference evidence="1 2" key="1">
    <citation type="submission" date="2018-10" db="EMBL/GenBank/DDBJ databases">
        <title>Comparative functional genomics of the obligate endosymbiont Buchnera aphidicola.</title>
        <authorList>
            <person name="Chong R.A."/>
        </authorList>
    </citation>
    <scope>NUCLEOTIDE SEQUENCE [LARGE SCALE GENOMIC DNA]</scope>
    <source>
        <strain evidence="1 2">Mrh</strain>
    </source>
</reference>
<evidence type="ECO:0000313" key="1">
    <source>
        <dbReference type="EMBL" id="QCI23538.1"/>
    </source>
</evidence>
<evidence type="ECO:0000313" key="2">
    <source>
        <dbReference type="Proteomes" id="UP000298566"/>
    </source>
</evidence>
<sequence length="394" mass="44161">MSSMSVVDSIQLVDVNKKTQPQDNSINKHQGDIDFSPELNEEVKWSVVQNSPNVIYSDLSDNQTIQSPINTGTIDSSSLTDEDSNKIEQLKGFAAYFIPIYTFFKDITPKFTVPDVLKFDFTPLTNFFDALLSSVSDTCVSIYDIGKNVINTSFEFIKDIGGSAFDTSIDFGKSVISTITGFYDSLTSSSDDSTEIKSNNIVSDSPSPVQTKEQIENKDLKKPYWYTLNGIDDNNFQISPGRKFQGHFDKLRGTTRLDNDFLIEGKNSILQVNGQQISKHSPESMLNDLKQVLPNLESRQLVSSYSTNDLFSQPYVKLLTAHPELTDLTLQDVKVSYVIDELNDGRFQLVATSKSNLNSNYKVGDNTYDSFGAQVSTILSKDKEPNIEYAYFFM</sequence>
<proteinExistence type="predicted"/>
<dbReference type="OrthoDB" id="6553087at2"/>
<organism evidence="1 2">
    <name type="scientific">Buchnera aphidicola subsp. Melaphis rhois</name>
    <dbReference type="NCBI Taxonomy" id="118103"/>
    <lineage>
        <taxon>Bacteria</taxon>
        <taxon>Pseudomonadati</taxon>
        <taxon>Pseudomonadota</taxon>
        <taxon>Gammaproteobacteria</taxon>
        <taxon>Enterobacterales</taxon>
        <taxon>Erwiniaceae</taxon>
        <taxon>Buchnera</taxon>
    </lineage>
</organism>
<protein>
    <submittedName>
        <fullName evidence="1">Uncharacterized protein</fullName>
    </submittedName>
</protein>